<keyword evidence="4" id="KW-1185">Reference proteome</keyword>
<dbReference type="PROSITE" id="PS50937">
    <property type="entry name" value="HTH_MERR_2"/>
    <property type="match status" value="1"/>
</dbReference>
<reference evidence="4" key="1">
    <citation type="journal article" date="2019" name="Int. J. Syst. Evol. Microbiol.">
        <title>The Global Catalogue of Microorganisms (GCM) 10K type strain sequencing project: providing services to taxonomists for standard genome sequencing and annotation.</title>
        <authorList>
            <consortium name="The Broad Institute Genomics Platform"/>
            <consortium name="The Broad Institute Genome Sequencing Center for Infectious Disease"/>
            <person name="Wu L."/>
            <person name="Ma J."/>
        </authorList>
    </citation>
    <scope>NUCLEOTIDE SEQUENCE [LARGE SCALE GENOMIC DNA]</scope>
    <source>
        <strain evidence="4">JCM 16902</strain>
    </source>
</reference>
<dbReference type="Gene3D" id="1.10.1660.10">
    <property type="match status" value="1"/>
</dbReference>
<evidence type="ECO:0000313" key="3">
    <source>
        <dbReference type="EMBL" id="GAA3641501.1"/>
    </source>
</evidence>
<dbReference type="EMBL" id="BAAAZO010000014">
    <property type="protein sequence ID" value="GAA3641501.1"/>
    <property type="molecule type" value="Genomic_DNA"/>
</dbReference>
<dbReference type="PANTHER" id="PTHR30204:SF97">
    <property type="entry name" value="MERR FAMILY REGULATORY PROTEIN"/>
    <property type="match status" value="1"/>
</dbReference>
<dbReference type="PROSITE" id="PS00552">
    <property type="entry name" value="HTH_MERR_1"/>
    <property type="match status" value="1"/>
</dbReference>
<dbReference type="SMART" id="SM00422">
    <property type="entry name" value="HTH_MERR"/>
    <property type="match status" value="1"/>
</dbReference>
<dbReference type="InterPro" id="IPR000551">
    <property type="entry name" value="MerR-type_HTH_dom"/>
</dbReference>
<sequence length="127" mass="14043">MRIGDLSARTGVSQRSLRYYENQGLLSTTRSPGGQRHYDEADVPRVQEIRAFLAAGLPTRVIAGLLNGLAVCRAAPDADEALHSWETLSRERSRITSVIDELVTARHALDELLAVNHAFLKEHPTAR</sequence>
<feature type="domain" description="HTH merR-type" evidence="2">
    <location>
        <begin position="1"/>
        <end position="68"/>
    </location>
</feature>
<dbReference type="PRINTS" id="PR00040">
    <property type="entry name" value="HTHMERR"/>
</dbReference>
<name>A0ABP7AWF4_9ACTN</name>
<comment type="caution">
    <text evidence="3">The sequence shown here is derived from an EMBL/GenBank/DDBJ whole genome shotgun (WGS) entry which is preliminary data.</text>
</comment>
<evidence type="ECO:0000313" key="4">
    <source>
        <dbReference type="Proteomes" id="UP001501074"/>
    </source>
</evidence>
<accession>A0ABP7AWF4</accession>
<gene>
    <name evidence="3" type="ORF">GCM10022223_71000</name>
</gene>
<dbReference type="Proteomes" id="UP001501074">
    <property type="component" value="Unassembled WGS sequence"/>
</dbReference>
<evidence type="ECO:0000259" key="2">
    <source>
        <dbReference type="PROSITE" id="PS50937"/>
    </source>
</evidence>
<dbReference type="PANTHER" id="PTHR30204">
    <property type="entry name" value="REDOX-CYCLING DRUG-SENSING TRANSCRIPTIONAL ACTIVATOR SOXR"/>
    <property type="match status" value="1"/>
</dbReference>
<dbReference type="RefSeq" id="WP_231488064.1">
    <property type="nucleotide sequence ID" value="NZ_BAAAZO010000014.1"/>
</dbReference>
<keyword evidence="1" id="KW-0238">DNA-binding</keyword>
<evidence type="ECO:0000256" key="1">
    <source>
        <dbReference type="ARBA" id="ARBA00023125"/>
    </source>
</evidence>
<dbReference type="InterPro" id="IPR009061">
    <property type="entry name" value="DNA-bd_dom_put_sf"/>
</dbReference>
<proteinExistence type="predicted"/>
<dbReference type="Pfam" id="PF13411">
    <property type="entry name" value="MerR_1"/>
    <property type="match status" value="1"/>
</dbReference>
<dbReference type="SUPFAM" id="SSF46955">
    <property type="entry name" value="Putative DNA-binding domain"/>
    <property type="match status" value="1"/>
</dbReference>
<dbReference type="InterPro" id="IPR047057">
    <property type="entry name" value="MerR_fam"/>
</dbReference>
<protein>
    <submittedName>
        <fullName evidence="3">MerR family transcriptional regulator</fullName>
    </submittedName>
</protein>
<organism evidence="3 4">
    <name type="scientific">Kineosporia mesophila</name>
    <dbReference type="NCBI Taxonomy" id="566012"/>
    <lineage>
        <taxon>Bacteria</taxon>
        <taxon>Bacillati</taxon>
        <taxon>Actinomycetota</taxon>
        <taxon>Actinomycetes</taxon>
        <taxon>Kineosporiales</taxon>
        <taxon>Kineosporiaceae</taxon>
        <taxon>Kineosporia</taxon>
    </lineage>
</organism>